<keyword evidence="1" id="KW-1133">Transmembrane helix</keyword>
<organism evidence="3 4">
    <name type="scientific">Methylophaga sulfidovorans</name>
    <dbReference type="NCBI Taxonomy" id="45496"/>
    <lineage>
        <taxon>Bacteria</taxon>
        <taxon>Pseudomonadati</taxon>
        <taxon>Pseudomonadota</taxon>
        <taxon>Gammaproteobacteria</taxon>
        <taxon>Thiotrichales</taxon>
        <taxon>Piscirickettsiaceae</taxon>
        <taxon>Methylophaga</taxon>
    </lineage>
</organism>
<keyword evidence="4" id="KW-1185">Reference proteome</keyword>
<feature type="signal peptide" evidence="2">
    <location>
        <begin position="1"/>
        <end position="19"/>
    </location>
</feature>
<feature type="transmembrane region" description="Helical" evidence="1">
    <location>
        <begin position="188"/>
        <end position="207"/>
    </location>
</feature>
<feature type="chain" id="PRO_5011767731" description="PEP-CTERM protein-sorting domain-containing protein" evidence="2">
    <location>
        <begin position="20"/>
        <end position="215"/>
    </location>
</feature>
<accession>A0A1I3U5E0</accession>
<evidence type="ECO:0000256" key="1">
    <source>
        <dbReference type="SAM" id="Phobius"/>
    </source>
</evidence>
<dbReference type="RefSeq" id="WP_091711267.1">
    <property type="nucleotide sequence ID" value="NZ_FOSH01000001.1"/>
</dbReference>
<dbReference type="EMBL" id="FOSH01000001">
    <property type="protein sequence ID" value="SFJ77001.1"/>
    <property type="molecule type" value="Genomic_DNA"/>
</dbReference>
<proteinExistence type="predicted"/>
<dbReference type="AlphaFoldDB" id="A0A1I3U5E0"/>
<evidence type="ECO:0008006" key="5">
    <source>
        <dbReference type="Google" id="ProtNLM"/>
    </source>
</evidence>
<gene>
    <name evidence="3" type="ORF">SAMN04488079_101140</name>
</gene>
<keyword evidence="2" id="KW-0732">Signal</keyword>
<keyword evidence="1" id="KW-0812">Transmembrane</keyword>
<name>A0A1I3U5E0_9GAMM</name>
<protein>
    <recommendedName>
        <fullName evidence="5">PEP-CTERM protein-sorting domain-containing protein</fullName>
    </recommendedName>
</protein>
<keyword evidence="1" id="KW-0472">Membrane</keyword>
<sequence length="215" mass="22104">MNKMIATIIFSFFSLPTFAAPVDIDLSGATSSTLIDADGASFSQTFTGQTASGSGISGSPTGPLSLAPSGTISVVSFNPGCTGCDSGNSLLTPSSFQGPLSILFDFNADSFSWVMGSSNAGSNVTVDLFSNNGSLINTVLISMLDGYNKYSISGLGAFAGLTFRDNNDSYGVRYMDLSYNSVAGVSEVPIPAAALMFAPALLGFMGLRRKAKQAA</sequence>
<dbReference type="Proteomes" id="UP000198924">
    <property type="component" value="Unassembled WGS sequence"/>
</dbReference>
<evidence type="ECO:0000313" key="4">
    <source>
        <dbReference type="Proteomes" id="UP000198924"/>
    </source>
</evidence>
<reference evidence="4" key="1">
    <citation type="submission" date="2016-10" db="EMBL/GenBank/DDBJ databases">
        <authorList>
            <person name="Varghese N."/>
            <person name="Submissions S."/>
        </authorList>
    </citation>
    <scope>NUCLEOTIDE SEQUENCE [LARGE SCALE GENOMIC DNA]</scope>
    <source>
        <strain evidence="4">DSM 11578</strain>
    </source>
</reference>
<evidence type="ECO:0000313" key="3">
    <source>
        <dbReference type="EMBL" id="SFJ77001.1"/>
    </source>
</evidence>
<evidence type="ECO:0000256" key="2">
    <source>
        <dbReference type="SAM" id="SignalP"/>
    </source>
</evidence>